<comment type="caution">
    <text evidence="2">The sequence shown here is derived from an EMBL/GenBank/DDBJ whole genome shotgun (WGS) entry which is preliminary data.</text>
</comment>
<proteinExistence type="predicted"/>
<name>A0A6G1DNR4_9ORYZ</name>
<accession>A0A6G1DNR4</accession>
<dbReference type="EMBL" id="SPHZ02000006">
    <property type="protein sequence ID" value="KAF0914475.1"/>
    <property type="molecule type" value="Genomic_DNA"/>
</dbReference>
<keyword evidence="3" id="KW-1185">Reference proteome</keyword>
<gene>
    <name evidence="2" type="ORF">E2562_028957</name>
</gene>
<reference evidence="2 3" key="1">
    <citation type="submission" date="2019-11" db="EMBL/GenBank/DDBJ databases">
        <title>Whole genome sequence of Oryza granulata.</title>
        <authorList>
            <person name="Li W."/>
        </authorList>
    </citation>
    <scope>NUCLEOTIDE SEQUENCE [LARGE SCALE GENOMIC DNA]</scope>
    <source>
        <strain evidence="3">cv. Menghai</strain>
        <tissue evidence="2">Leaf</tissue>
    </source>
</reference>
<evidence type="ECO:0000256" key="1">
    <source>
        <dbReference type="SAM" id="MobiDB-lite"/>
    </source>
</evidence>
<dbReference type="Proteomes" id="UP000479710">
    <property type="component" value="Unassembled WGS sequence"/>
</dbReference>
<sequence length="133" mass="14147">MSPWWQPFAPAHLQVHREATAAAVRGGTRRSLRPPAACPVSLSSSGVGVGDVETVTSSEATAGFLSGSSHRRRHPRVDPVDGDLHDSFLEWIRPTVASTTVASSGSGRQRWQPSQQHHRADLSGVAACRTSSA</sequence>
<evidence type="ECO:0000313" key="2">
    <source>
        <dbReference type="EMBL" id="KAF0914475.1"/>
    </source>
</evidence>
<organism evidence="2 3">
    <name type="scientific">Oryza meyeriana var. granulata</name>
    <dbReference type="NCBI Taxonomy" id="110450"/>
    <lineage>
        <taxon>Eukaryota</taxon>
        <taxon>Viridiplantae</taxon>
        <taxon>Streptophyta</taxon>
        <taxon>Embryophyta</taxon>
        <taxon>Tracheophyta</taxon>
        <taxon>Spermatophyta</taxon>
        <taxon>Magnoliopsida</taxon>
        <taxon>Liliopsida</taxon>
        <taxon>Poales</taxon>
        <taxon>Poaceae</taxon>
        <taxon>BOP clade</taxon>
        <taxon>Oryzoideae</taxon>
        <taxon>Oryzeae</taxon>
        <taxon>Oryzinae</taxon>
        <taxon>Oryza</taxon>
        <taxon>Oryza meyeriana</taxon>
    </lineage>
</organism>
<protein>
    <submittedName>
        <fullName evidence="2">Uncharacterized protein</fullName>
    </submittedName>
</protein>
<dbReference type="AlphaFoldDB" id="A0A6G1DNR4"/>
<feature type="region of interest" description="Disordered" evidence="1">
    <location>
        <begin position="27"/>
        <end position="48"/>
    </location>
</feature>
<evidence type="ECO:0000313" key="3">
    <source>
        <dbReference type="Proteomes" id="UP000479710"/>
    </source>
</evidence>
<feature type="region of interest" description="Disordered" evidence="1">
    <location>
        <begin position="99"/>
        <end position="133"/>
    </location>
</feature>